<proteinExistence type="predicted"/>
<name>A0AB39WK65_9FLAO</name>
<keyword evidence="1" id="KW-0472">Membrane</keyword>
<feature type="transmembrane region" description="Helical" evidence="1">
    <location>
        <begin position="165"/>
        <end position="191"/>
    </location>
</feature>
<feature type="transmembrane region" description="Helical" evidence="1">
    <location>
        <begin position="5"/>
        <end position="26"/>
    </location>
</feature>
<feature type="transmembrane region" description="Helical" evidence="1">
    <location>
        <begin position="138"/>
        <end position="159"/>
    </location>
</feature>
<feature type="transmembrane region" description="Helical" evidence="1">
    <location>
        <begin position="46"/>
        <end position="65"/>
    </location>
</feature>
<feature type="transmembrane region" description="Helical" evidence="1">
    <location>
        <begin position="344"/>
        <end position="365"/>
    </location>
</feature>
<sequence>MKKSWLLSCFINFFIASVMGLLLRIMYVTPLDWVNYQFLLHGHSHVAMLGWVYLLLYALIFHFFLPKEAQQKPVYNRLFWITEIAVIGMMLYFPFQGYALFSITFSTLHILCSYYFCRLVWKDSQPKTMHEKRILRTGLFFMLLSTLGVWCLGPAVGLLGKTSAFYQIAIQFFLHFQFNGWFLFAVLALFFNQLNANINEKKFRLFYNLLVVSTVLTLALPVSWFLSNPIFHWINVVGVSLQIIAFLVFIKILRPHFQSFLASLNKMEKTVYSFALFSLALKVGIQLIVVIPELAQVVHQIRNFVIGYIHLTMLGIITGFLFGIALKNSFLNQKTKLTQWGIKLFLLGFLLTETLLFLQGIYLYFDMGEFPLYHKNLLIASSFLPVGLLMLVISIYKSKNTKFVVNN</sequence>
<protein>
    <recommendedName>
        <fullName evidence="3">Cytochrome C oxidase subunit I</fullName>
    </recommendedName>
</protein>
<feature type="transmembrane region" description="Helical" evidence="1">
    <location>
        <begin position="77"/>
        <end position="93"/>
    </location>
</feature>
<evidence type="ECO:0000313" key="2">
    <source>
        <dbReference type="EMBL" id="XDV00953.1"/>
    </source>
</evidence>
<dbReference type="RefSeq" id="WP_369764886.1">
    <property type="nucleotide sequence ID" value="NZ_CP165627.1"/>
</dbReference>
<dbReference type="EMBL" id="CP165627">
    <property type="protein sequence ID" value="XDV00953.1"/>
    <property type="molecule type" value="Genomic_DNA"/>
</dbReference>
<accession>A0AB39WK65</accession>
<organism evidence="2">
    <name type="scientific">Flavobacterium sp. WC2429</name>
    <dbReference type="NCBI Taxonomy" id="3234140"/>
    <lineage>
        <taxon>Bacteria</taxon>
        <taxon>Pseudomonadati</taxon>
        <taxon>Bacteroidota</taxon>
        <taxon>Flavobacteriia</taxon>
        <taxon>Flavobacteriales</taxon>
        <taxon>Flavobacteriaceae</taxon>
        <taxon>Flavobacterium</taxon>
    </lineage>
</organism>
<feature type="transmembrane region" description="Helical" evidence="1">
    <location>
        <begin position="99"/>
        <end position="117"/>
    </location>
</feature>
<dbReference type="AlphaFoldDB" id="A0AB39WK65"/>
<evidence type="ECO:0008006" key="3">
    <source>
        <dbReference type="Google" id="ProtNLM"/>
    </source>
</evidence>
<feature type="transmembrane region" description="Helical" evidence="1">
    <location>
        <begin position="377"/>
        <end position="396"/>
    </location>
</feature>
<feature type="transmembrane region" description="Helical" evidence="1">
    <location>
        <begin position="203"/>
        <end position="224"/>
    </location>
</feature>
<keyword evidence="1" id="KW-0812">Transmembrane</keyword>
<keyword evidence="1" id="KW-1133">Transmembrane helix</keyword>
<feature type="transmembrane region" description="Helical" evidence="1">
    <location>
        <begin position="304"/>
        <end position="324"/>
    </location>
</feature>
<reference evidence="2" key="1">
    <citation type="submission" date="2024-07" db="EMBL/GenBank/DDBJ databases">
        <authorList>
            <person name="Biller S.J."/>
        </authorList>
    </citation>
    <scope>NUCLEOTIDE SEQUENCE</scope>
    <source>
        <strain evidence="2">WC2429</strain>
    </source>
</reference>
<feature type="transmembrane region" description="Helical" evidence="1">
    <location>
        <begin position="271"/>
        <end position="292"/>
    </location>
</feature>
<gene>
    <name evidence="2" type="ORF">AB3G32_11505</name>
</gene>
<feature type="transmembrane region" description="Helical" evidence="1">
    <location>
        <begin position="230"/>
        <end position="250"/>
    </location>
</feature>
<evidence type="ECO:0000256" key="1">
    <source>
        <dbReference type="SAM" id="Phobius"/>
    </source>
</evidence>